<comment type="caution">
    <text evidence="2">The sequence shown here is derived from an EMBL/GenBank/DDBJ whole genome shotgun (WGS) entry which is preliminary data.</text>
</comment>
<keyword evidence="1" id="KW-0472">Membrane</keyword>
<evidence type="ECO:0000313" key="2">
    <source>
        <dbReference type="EMBL" id="TEB31592.1"/>
    </source>
</evidence>
<evidence type="ECO:0000256" key="1">
    <source>
        <dbReference type="SAM" id="Phobius"/>
    </source>
</evidence>
<gene>
    <name evidence="2" type="ORF">FA13DRAFT_334137</name>
</gene>
<feature type="transmembrane region" description="Helical" evidence="1">
    <location>
        <begin position="59"/>
        <end position="79"/>
    </location>
</feature>
<proteinExistence type="predicted"/>
<name>A0A4Y7TDF0_COPMI</name>
<keyword evidence="1" id="KW-0812">Transmembrane</keyword>
<accession>A0A4Y7TDF0</accession>
<organism evidence="2 3">
    <name type="scientific">Coprinellus micaceus</name>
    <name type="common">Glistening ink-cap mushroom</name>
    <name type="synonym">Coprinus micaceus</name>
    <dbReference type="NCBI Taxonomy" id="71717"/>
    <lineage>
        <taxon>Eukaryota</taxon>
        <taxon>Fungi</taxon>
        <taxon>Dikarya</taxon>
        <taxon>Basidiomycota</taxon>
        <taxon>Agaricomycotina</taxon>
        <taxon>Agaricomycetes</taxon>
        <taxon>Agaricomycetidae</taxon>
        <taxon>Agaricales</taxon>
        <taxon>Agaricineae</taxon>
        <taxon>Psathyrellaceae</taxon>
        <taxon>Coprinellus</taxon>
    </lineage>
</organism>
<keyword evidence="1" id="KW-1133">Transmembrane helix</keyword>
<reference evidence="2 3" key="1">
    <citation type="journal article" date="2019" name="Nat. Ecol. Evol.">
        <title>Megaphylogeny resolves global patterns of mushroom evolution.</title>
        <authorList>
            <person name="Varga T."/>
            <person name="Krizsan K."/>
            <person name="Foldi C."/>
            <person name="Dima B."/>
            <person name="Sanchez-Garcia M."/>
            <person name="Sanchez-Ramirez S."/>
            <person name="Szollosi G.J."/>
            <person name="Szarkandi J.G."/>
            <person name="Papp V."/>
            <person name="Albert L."/>
            <person name="Andreopoulos W."/>
            <person name="Angelini C."/>
            <person name="Antonin V."/>
            <person name="Barry K.W."/>
            <person name="Bougher N.L."/>
            <person name="Buchanan P."/>
            <person name="Buyck B."/>
            <person name="Bense V."/>
            <person name="Catcheside P."/>
            <person name="Chovatia M."/>
            <person name="Cooper J."/>
            <person name="Damon W."/>
            <person name="Desjardin D."/>
            <person name="Finy P."/>
            <person name="Geml J."/>
            <person name="Haridas S."/>
            <person name="Hughes K."/>
            <person name="Justo A."/>
            <person name="Karasinski D."/>
            <person name="Kautmanova I."/>
            <person name="Kiss B."/>
            <person name="Kocsube S."/>
            <person name="Kotiranta H."/>
            <person name="LaButti K.M."/>
            <person name="Lechner B.E."/>
            <person name="Liimatainen K."/>
            <person name="Lipzen A."/>
            <person name="Lukacs Z."/>
            <person name="Mihaltcheva S."/>
            <person name="Morgado L.N."/>
            <person name="Niskanen T."/>
            <person name="Noordeloos M.E."/>
            <person name="Ohm R.A."/>
            <person name="Ortiz-Santana B."/>
            <person name="Ovrebo C."/>
            <person name="Racz N."/>
            <person name="Riley R."/>
            <person name="Savchenko A."/>
            <person name="Shiryaev A."/>
            <person name="Soop K."/>
            <person name="Spirin V."/>
            <person name="Szebenyi C."/>
            <person name="Tomsovsky M."/>
            <person name="Tulloss R.E."/>
            <person name="Uehling J."/>
            <person name="Grigoriev I.V."/>
            <person name="Vagvolgyi C."/>
            <person name="Papp T."/>
            <person name="Martin F.M."/>
            <person name="Miettinen O."/>
            <person name="Hibbett D.S."/>
            <person name="Nagy L.G."/>
        </authorList>
    </citation>
    <scope>NUCLEOTIDE SEQUENCE [LARGE SCALE GENOMIC DNA]</scope>
    <source>
        <strain evidence="2 3">FP101781</strain>
    </source>
</reference>
<dbReference type="AlphaFoldDB" id="A0A4Y7TDF0"/>
<keyword evidence="3" id="KW-1185">Reference proteome</keyword>
<dbReference type="Proteomes" id="UP000298030">
    <property type="component" value="Unassembled WGS sequence"/>
</dbReference>
<dbReference type="EMBL" id="QPFP01000018">
    <property type="protein sequence ID" value="TEB31592.1"/>
    <property type="molecule type" value="Genomic_DNA"/>
</dbReference>
<evidence type="ECO:0000313" key="3">
    <source>
        <dbReference type="Proteomes" id="UP000298030"/>
    </source>
</evidence>
<protein>
    <submittedName>
        <fullName evidence="2">Uncharacterized protein</fullName>
    </submittedName>
</protein>
<sequence length="153" mass="16826">MTQSRGHAHSLKASLVFDHPSMIPCSQCGVPNTVIYAPKNSFAHFISNPMSSAMTRTRVRFNSFAILTVLSSQGIYFGFGHQHVRRPISRIDPLHTLKPSQSISSQIDPNCVSRFVDTRKVSLPGNKHNNQTCDIDGNGLAVYLISDSLCPEA</sequence>